<dbReference type="VEuPathDB" id="MicrosporidiaDB:H312_00783"/>
<proteinExistence type="predicted"/>
<feature type="transmembrane region" description="Helical" evidence="7">
    <location>
        <begin position="80"/>
        <end position="98"/>
    </location>
</feature>
<keyword evidence="2" id="KW-0808">Transferase</keyword>
<dbReference type="OrthoDB" id="2189411at2759"/>
<evidence type="ECO:0000256" key="1">
    <source>
        <dbReference type="ARBA" id="ARBA00004141"/>
    </source>
</evidence>
<evidence type="ECO:0000256" key="3">
    <source>
        <dbReference type="ARBA" id="ARBA00022692"/>
    </source>
</evidence>
<keyword evidence="6" id="KW-0012">Acyltransferase</keyword>
<evidence type="ECO:0000256" key="5">
    <source>
        <dbReference type="ARBA" id="ARBA00023136"/>
    </source>
</evidence>
<organism evidence="8 9">
    <name type="scientific">Anncaliia algerae PRA339</name>
    <dbReference type="NCBI Taxonomy" id="1288291"/>
    <lineage>
        <taxon>Eukaryota</taxon>
        <taxon>Fungi</taxon>
        <taxon>Fungi incertae sedis</taxon>
        <taxon>Microsporidia</taxon>
        <taxon>Tubulinosematoidea</taxon>
        <taxon>Tubulinosematidae</taxon>
        <taxon>Anncaliia</taxon>
    </lineage>
</organism>
<feature type="transmembrane region" description="Helical" evidence="7">
    <location>
        <begin position="132"/>
        <end position="153"/>
    </location>
</feature>
<feature type="transmembrane region" description="Helical" evidence="7">
    <location>
        <begin position="193"/>
        <end position="213"/>
    </location>
</feature>
<feature type="transmembrane region" description="Helical" evidence="7">
    <location>
        <begin position="54"/>
        <end position="73"/>
    </location>
</feature>
<dbReference type="PANTHER" id="PTHR13906:SF4">
    <property type="entry name" value="LYSOPHOSPHOLIPID ACYLTRANSFERASE 6"/>
    <property type="match status" value="1"/>
</dbReference>
<dbReference type="AlphaFoldDB" id="A0A059F385"/>
<dbReference type="EMBL" id="KK365137">
    <property type="protein sequence ID" value="KCZ81743.1"/>
    <property type="molecule type" value="Genomic_DNA"/>
</dbReference>
<name>A0A059F385_9MICR</name>
<dbReference type="Proteomes" id="UP000030655">
    <property type="component" value="Unassembled WGS sequence"/>
</dbReference>
<evidence type="ECO:0000256" key="2">
    <source>
        <dbReference type="ARBA" id="ARBA00022679"/>
    </source>
</evidence>
<gene>
    <name evidence="8" type="ORF">H312_00783</name>
</gene>
<evidence type="ECO:0000313" key="9">
    <source>
        <dbReference type="Proteomes" id="UP000030655"/>
    </source>
</evidence>
<feature type="transmembrane region" description="Helical" evidence="7">
    <location>
        <begin position="165"/>
        <end position="181"/>
    </location>
</feature>
<feature type="transmembrane region" description="Helical" evidence="7">
    <location>
        <begin position="269"/>
        <end position="285"/>
    </location>
</feature>
<reference evidence="8 9" key="2">
    <citation type="submission" date="2014-03" db="EMBL/GenBank/DDBJ databases">
        <title>The Genome Sequence of Anncaliia algerae insect isolate PRA339.</title>
        <authorList>
            <consortium name="The Broad Institute Genome Sequencing Platform"/>
            <consortium name="The Broad Institute Genome Sequencing Center for Infectious Disease"/>
            <person name="Cuomo C."/>
            <person name="Becnel J."/>
            <person name="Sanscrainte N."/>
            <person name="Walker B."/>
            <person name="Young S.K."/>
            <person name="Zeng Q."/>
            <person name="Gargeya S."/>
            <person name="Fitzgerald M."/>
            <person name="Haas B."/>
            <person name="Abouelleil A."/>
            <person name="Alvarado L."/>
            <person name="Arachchi H.M."/>
            <person name="Berlin A.M."/>
            <person name="Chapman S.B."/>
            <person name="Dewar J."/>
            <person name="Goldberg J."/>
            <person name="Griggs A."/>
            <person name="Gujja S."/>
            <person name="Hansen M."/>
            <person name="Howarth C."/>
            <person name="Imamovic A."/>
            <person name="Larimer J."/>
            <person name="McCowan C."/>
            <person name="Murphy C."/>
            <person name="Neiman D."/>
            <person name="Pearson M."/>
            <person name="Priest M."/>
            <person name="Roberts A."/>
            <person name="Saif S."/>
            <person name="Shea T."/>
            <person name="Sisk P."/>
            <person name="Sykes S."/>
            <person name="Wortman J."/>
            <person name="Nusbaum C."/>
            <person name="Birren B."/>
        </authorList>
    </citation>
    <scope>NUCLEOTIDE SEQUENCE [LARGE SCALE GENOMIC DNA]</scope>
    <source>
        <strain evidence="8 9">PRA339</strain>
    </source>
</reference>
<dbReference type="Pfam" id="PF03062">
    <property type="entry name" value="MBOAT"/>
    <property type="match status" value="1"/>
</dbReference>
<dbReference type="GO" id="GO:0016020">
    <property type="term" value="C:membrane"/>
    <property type="evidence" value="ECO:0007669"/>
    <property type="project" value="UniProtKB-SubCell"/>
</dbReference>
<dbReference type="PANTHER" id="PTHR13906">
    <property type="entry name" value="PORCUPINE"/>
    <property type="match status" value="1"/>
</dbReference>
<sequence>MERIISTIQQSSFTTKYILNMIYIALTCIISSNVTDFLHVPFTIIFYIINFGEYHTKLYFLQLLINLVVIMLFHKSKGRTYFLLFINLITFGLIKHFSNLIDLDVKSHNNISIQFMLLVPKMYYISKEVIEIRYLFFLPSILAGPVIPLYDFIDRSYFEYDFKKLLLCFIYGSILSLKDFISYEMLINKDNSFFVSYLLLFCYGFIFRSKYYFIWTFSSFCYSLCRLKVDNIDLIGVESARSMQEIMRKWNVYVNIWLKESIFDPMKKHGNFLAGFLTCLVSSMWHGFYVAYFLMFLSFSISVAPLKVTRKYYSLVLSDTLIKVFDIFITSSLVSFFSVPFYFLDVERTMKVWGSVKYYGLFYVFISSVVFLIDRIVVIKKGKTE</sequence>
<dbReference type="HOGENOM" id="CLU_052673_0_0_1"/>
<dbReference type="GO" id="GO:0030258">
    <property type="term" value="P:lipid modification"/>
    <property type="evidence" value="ECO:0007669"/>
    <property type="project" value="TreeGrafter"/>
</dbReference>
<evidence type="ECO:0000313" key="8">
    <source>
        <dbReference type="EMBL" id="KCZ81743.1"/>
    </source>
</evidence>
<feature type="transmembrane region" description="Helical" evidence="7">
    <location>
        <begin position="321"/>
        <end position="344"/>
    </location>
</feature>
<evidence type="ECO:0000256" key="6">
    <source>
        <dbReference type="ARBA" id="ARBA00023315"/>
    </source>
</evidence>
<evidence type="ECO:0000256" key="4">
    <source>
        <dbReference type="ARBA" id="ARBA00022989"/>
    </source>
</evidence>
<feature type="transmembrane region" description="Helical" evidence="7">
    <location>
        <begin position="21"/>
        <end position="48"/>
    </location>
</feature>
<dbReference type="STRING" id="1288291.A0A059F385"/>
<keyword evidence="9" id="KW-1185">Reference proteome</keyword>
<dbReference type="InterPro" id="IPR049941">
    <property type="entry name" value="LPLAT_7/PORCN-like"/>
</dbReference>
<evidence type="ECO:0008006" key="10">
    <source>
        <dbReference type="Google" id="ProtNLM"/>
    </source>
</evidence>
<dbReference type="GO" id="GO:0016746">
    <property type="term" value="F:acyltransferase activity"/>
    <property type="evidence" value="ECO:0007669"/>
    <property type="project" value="UniProtKB-KW"/>
</dbReference>
<keyword evidence="5 7" id="KW-0472">Membrane</keyword>
<keyword evidence="4 7" id="KW-1133">Transmembrane helix</keyword>
<accession>A0A059F385</accession>
<comment type="subcellular location">
    <subcellularLocation>
        <location evidence="1">Membrane</location>
        <topology evidence="1">Multi-pass membrane protein</topology>
    </subcellularLocation>
</comment>
<keyword evidence="3 7" id="KW-0812">Transmembrane</keyword>
<protein>
    <recommendedName>
        <fullName evidence="10">MBOAT family protein</fullName>
    </recommendedName>
</protein>
<feature type="transmembrane region" description="Helical" evidence="7">
    <location>
        <begin position="356"/>
        <end position="373"/>
    </location>
</feature>
<evidence type="ECO:0000256" key="7">
    <source>
        <dbReference type="SAM" id="Phobius"/>
    </source>
</evidence>
<reference evidence="9" key="1">
    <citation type="submission" date="2013-02" db="EMBL/GenBank/DDBJ databases">
        <authorList>
            <consortium name="The Broad Institute Genome Sequencing Platform"/>
            <person name="Cuomo C."/>
            <person name="Becnel J."/>
            <person name="Sanscrainte N."/>
            <person name="Walker B."/>
            <person name="Young S.K."/>
            <person name="Zeng Q."/>
            <person name="Gargeya S."/>
            <person name="Fitzgerald M."/>
            <person name="Haas B."/>
            <person name="Abouelleil A."/>
            <person name="Alvarado L."/>
            <person name="Arachchi H.M."/>
            <person name="Berlin A.M."/>
            <person name="Chapman S.B."/>
            <person name="Dewar J."/>
            <person name="Goldberg J."/>
            <person name="Griggs A."/>
            <person name="Gujja S."/>
            <person name="Hansen M."/>
            <person name="Howarth C."/>
            <person name="Imamovic A."/>
            <person name="Larimer J."/>
            <person name="McCowan C."/>
            <person name="Murphy C."/>
            <person name="Neiman D."/>
            <person name="Pearson M."/>
            <person name="Priest M."/>
            <person name="Roberts A."/>
            <person name="Saif S."/>
            <person name="Shea T."/>
            <person name="Sisk P."/>
            <person name="Sykes S."/>
            <person name="Wortman J."/>
            <person name="Nusbaum C."/>
            <person name="Birren B."/>
        </authorList>
    </citation>
    <scope>NUCLEOTIDE SEQUENCE [LARGE SCALE GENOMIC DNA]</scope>
    <source>
        <strain evidence="9">PRA339</strain>
    </source>
</reference>
<dbReference type="InterPro" id="IPR004299">
    <property type="entry name" value="MBOAT_fam"/>
</dbReference>